<feature type="compositionally biased region" description="Polar residues" evidence="1">
    <location>
        <begin position="217"/>
        <end position="229"/>
    </location>
</feature>
<dbReference type="AlphaFoldDB" id="A0A0D2BSP4"/>
<keyword evidence="3" id="KW-1185">Reference proteome</keyword>
<feature type="region of interest" description="Disordered" evidence="1">
    <location>
        <begin position="217"/>
        <end position="254"/>
    </location>
</feature>
<dbReference type="OrthoDB" id="5232980at2759"/>
<dbReference type="VEuPathDB" id="FungiDB:PV08_07081"/>
<sequence length="405" mass="45014">MTGPQMKTNTSIAQTFDPLDYVTAEELLAIDAQFALALKGVDVVLFWTGVEWAYVQKWAGIWNLKTLTIAMGPLMDAANPNSPKARKGRKAYSRYVKGASGRFAQYACQHCRVVVLTNPPPDIYSSRDNNTYQHLEEPILKGTCGGFPVRRIDYLHPTVDGAAHITYQAWPDDKTRDWAAEFGKRSINKWKRLNWSYKSLVTTSELGSKPLRQTQVSPIVSASHAQPAQPSDDRQDRQTVKNFPGPNSHAGAAEDEELTRLQQDIDPIEDDCPHEGPENRGCETQEPLPESSRGRLATSHSDLIDTQVHSQEQQGIGDHGGLFEDVTCAPEPAYTIKRCGVPEPPVIAPVINIDDIVIGAEVTVDIKENRVDRDILYMTMKGVSGLQNWWKLRWVDPLEGNNAAG</sequence>
<protein>
    <submittedName>
        <fullName evidence="2">Uncharacterized protein</fullName>
    </submittedName>
</protein>
<evidence type="ECO:0000313" key="2">
    <source>
        <dbReference type="EMBL" id="KIW14299.1"/>
    </source>
</evidence>
<gene>
    <name evidence="2" type="ORF">PV08_07081</name>
</gene>
<dbReference type="GeneID" id="27334164"/>
<dbReference type="EMBL" id="KN847496">
    <property type="protein sequence ID" value="KIW14299.1"/>
    <property type="molecule type" value="Genomic_DNA"/>
</dbReference>
<proteinExistence type="predicted"/>
<feature type="compositionally biased region" description="Basic and acidic residues" evidence="1">
    <location>
        <begin position="271"/>
        <end position="283"/>
    </location>
</feature>
<evidence type="ECO:0000313" key="3">
    <source>
        <dbReference type="Proteomes" id="UP000053328"/>
    </source>
</evidence>
<accession>A0A0D2BSP4</accession>
<reference evidence="2 3" key="1">
    <citation type="submission" date="2015-01" db="EMBL/GenBank/DDBJ databases">
        <title>The Genome Sequence of Exophiala spinifera CBS89968.</title>
        <authorList>
            <consortium name="The Broad Institute Genomics Platform"/>
            <person name="Cuomo C."/>
            <person name="de Hoog S."/>
            <person name="Gorbushina A."/>
            <person name="Stielow B."/>
            <person name="Teixiera M."/>
            <person name="Abouelleil A."/>
            <person name="Chapman S.B."/>
            <person name="Priest M."/>
            <person name="Young S.K."/>
            <person name="Wortman J."/>
            <person name="Nusbaum C."/>
            <person name="Birren B."/>
        </authorList>
    </citation>
    <scope>NUCLEOTIDE SEQUENCE [LARGE SCALE GENOMIC DNA]</scope>
    <source>
        <strain evidence="2 3">CBS 89968</strain>
    </source>
</reference>
<dbReference type="Proteomes" id="UP000053328">
    <property type="component" value="Unassembled WGS sequence"/>
</dbReference>
<dbReference type="HOGENOM" id="CLU_679772_0_0_1"/>
<organism evidence="2 3">
    <name type="scientific">Exophiala spinifera</name>
    <dbReference type="NCBI Taxonomy" id="91928"/>
    <lineage>
        <taxon>Eukaryota</taxon>
        <taxon>Fungi</taxon>
        <taxon>Dikarya</taxon>
        <taxon>Ascomycota</taxon>
        <taxon>Pezizomycotina</taxon>
        <taxon>Eurotiomycetes</taxon>
        <taxon>Chaetothyriomycetidae</taxon>
        <taxon>Chaetothyriales</taxon>
        <taxon>Herpotrichiellaceae</taxon>
        <taxon>Exophiala</taxon>
    </lineage>
</organism>
<feature type="region of interest" description="Disordered" evidence="1">
    <location>
        <begin position="267"/>
        <end position="298"/>
    </location>
</feature>
<dbReference type="RefSeq" id="XP_016234515.1">
    <property type="nucleotide sequence ID" value="XM_016381413.1"/>
</dbReference>
<evidence type="ECO:0000256" key="1">
    <source>
        <dbReference type="SAM" id="MobiDB-lite"/>
    </source>
</evidence>
<name>A0A0D2BSP4_9EURO</name>